<dbReference type="Proteomes" id="UP001339883">
    <property type="component" value="Unassembled WGS sequence"/>
</dbReference>
<comment type="caution">
    <text evidence="1">The sequence shown here is derived from an EMBL/GenBank/DDBJ whole genome shotgun (WGS) entry which is preliminary data.</text>
</comment>
<organism evidence="1 2">
    <name type="scientific">Acinetobacter pollinis</name>
    <dbReference type="NCBI Taxonomy" id="2605270"/>
    <lineage>
        <taxon>Bacteria</taxon>
        <taxon>Pseudomonadati</taxon>
        <taxon>Pseudomonadota</taxon>
        <taxon>Gammaproteobacteria</taxon>
        <taxon>Moraxellales</taxon>
        <taxon>Moraxellaceae</taxon>
        <taxon>Acinetobacter</taxon>
    </lineage>
</organism>
<evidence type="ECO:0000313" key="2">
    <source>
        <dbReference type="Proteomes" id="UP001339883"/>
    </source>
</evidence>
<keyword evidence="2" id="KW-1185">Reference proteome</keyword>
<proteinExistence type="predicted"/>
<name>A0ABU6DVD2_9GAMM</name>
<protein>
    <submittedName>
        <fullName evidence="1">Uncharacterized protein</fullName>
    </submittedName>
</protein>
<accession>A0ABU6DVD2</accession>
<dbReference type="EMBL" id="VTDN01000007">
    <property type="protein sequence ID" value="MEB5477353.1"/>
    <property type="molecule type" value="Genomic_DNA"/>
</dbReference>
<evidence type="ECO:0000313" key="1">
    <source>
        <dbReference type="EMBL" id="MEB5477353.1"/>
    </source>
</evidence>
<reference evidence="1 2" key="1">
    <citation type="submission" date="2019-08" db="EMBL/GenBank/DDBJ databases">
        <title>Five species of Acinetobacter isolated from floral nectar and animal pollinators.</title>
        <authorList>
            <person name="Hendry T.A."/>
        </authorList>
    </citation>
    <scope>NUCLEOTIDE SEQUENCE [LARGE SCALE GENOMIC DNA]</scope>
    <source>
        <strain evidence="1 2">MD18.27</strain>
    </source>
</reference>
<gene>
    <name evidence="1" type="ORF">I2F25_09910</name>
</gene>
<sequence>MKFILIELSTVYKNTEGRMNIKAELNYQKQMKNAKRGGHKPNIAKDVNKHKVQKVQKLIKELETEYMEHWEFWRENSEMYDQGYANAISHVQNKLVEILQVK</sequence>